<proteinExistence type="predicted"/>
<dbReference type="EMBL" id="BKCJ010216493">
    <property type="protein sequence ID" value="GEY85804.1"/>
    <property type="molecule type" value="Genomic_DNA"/>
</dbReference>
<gene>
    <name evidence="1" type="ORF">Tci_457778</name>
</gene>
<name>A0A699HWV0_TANCI</name>
<reference evidence="1" key="1">
    <citation type="journal article" date="2019" name="Sci. Rep.">
        <title>Draft genome of Tanacetum cinerariifolium, the natural source of mosquito coil.</title>
        <authorList>
            <person name="Yamashiro T."/>
            <person name="Shiraishi A."/>
            <person name="Satake H."/>
            <person name="Nakayama K."/>
        </authorList>
    </citation>
    <scope>NUCLEOTIDE SEQUENCE</scope>
</reference>
<sequence length="70" mass="7702">EARQILDEEQLAFLIDPGITDGQAVQTTILNNAAFQTEDLDAYDFYYDDVSNAKAVLMANVFSNGSDVLL</sequence>
<dbReference type="AlphaFoldDB" id="A0A699HWV0"/>
<feature type="non-terminal residue" evidence="1">
    <location>
        <position position="1"/>
    </location>
</feature>
<accession>A0A699HWV0</accession>
<organism evidence="1">
    <name type="scientific">Tanacetum cinerariifolium</name>
    <name type="common">Dalmatian daisy</name>
    <name type="synonym">Chrysanthemum cinerariifolium</name>
    <dbReference type="NCBI Taxonomy" id="118510"/>
    <lineage>
        <taxon>Eukaryota</taxon>
        <taxon>Viridiplantae</taxon>
        <taxon>Streptophyta</taxon>
        <taxon>Embryophyta</taxon>
        <taxon>Tracheophyta</taxon>
        <taxon>Spermatophyta</taxon>
        <taxon>Magnoliopsida</taxon>
        <taxon>eudicotyledons</taxon>
        <taxon>Gunneridae</taxon>
        <taxon>Pentapetalae</taxon>
        <taxon>asterids</taxon>
        <taxon>campanulids</taxon>
        <taxon>Asterales</taxon>
        <taxon>Asteraceae</taxon>
        <taxon>Asteroideae</taxon>
        <taxon>Anthemideae</taxon>
        <taxon>Anthemidinae</taxon>
        <taxon>Tanacetum</taxon>
    </lineage>
</organism>
<evidence type="ECO:0000313" key="1">
    <source>
        <dbReference type="EMBL" id="GEY85804.1"/>
    </source>
</evidence>
<comment type="caution">
    <text evidence="1">The sequence shown here is derived from an EMBL/GenBank/DDBJ whole genome shotgun (WGS) entry which is preliminary data.</text>
</comment>
<protein>
    <submittedName>
        <fullName evidence="1">Uncharacterized protein</fullName>
    </submittedName>
</protein>